<dbReference type="KEGG" id="rch:RUM_20690"/>
<reference evidence="1" key="1">
    <citation type="submission" date="2010-03" db="EMBL/GenBank/DDBJ databases">
        <title>The genome sequence of Ruminococcus sp. 18P13.</title>
        <authorList>
            <consortium name="metaHIT consortium -- http://www.metahit.eu/"/>
            <person name="Pajon A."/>
            <person name="Turner K."/>
            <person name="Parkhill J."/>
            <person name="Bernalier A."/>
        </authorList>
    </citation>
    <scope>NUCLEOTIDE SEQUENCE [LARGE SCALE GENOMIC DNA]</scope>
    <source>
        <strain evidence="1">Type strain: 18P13</strain>
    </source>
</reference>
<keyword evidence="2" id="KW-1185">Reference proteome</keyword>
<gene>
    <name evidence="1" type="ordered locus">RUM_20690</name>
</gene>
<accession>D4LEP7</accession>
<dbReference type="AlphaFoldDB" id="D4LEP7"/>
<dbReference type="HOGENOM" id="CLU_3348246_0_0_9"/>
<evidence type="ECO:0000313" key="1">
    <source>
        <dbReference type="EMBL" id="CBL18092.1"/>
    </source>
</evidence>
<dbReference type="EMBL" id="FP929052">
    <property type="protein sequence ID" value="CBL18092.1"/>
    <property type="molecule type" value="Genomic_DNA"/>
</dbReference>
<sequence>MILLLRCLAPTGSSLLHRTQNRIPFTAFVPQILCGYY</sequence>
<evidence type="ECO:0000313" key="2">
    <source>
        <dbReference type="Proteomes" id="UP000007054"/>
    </source>
</evidence>
<name>D4LEP7_RUMC1</name>
<dbReference type="Proteomes" id="UP000007054">
    <property type="component" value="Chromosome"/>
</dbReference>
<organism evidence="1 2">
    <name type="scientific">Ruminococcus champanellensis (strain DSM 18848 / JCM 17042 / KCTC 15320 / 18P13)</name>
    <dbReference type="NCBI Taxonomy" id="213810"/>
    <lineage>
        <taxon>Bacteria</taxon>
        <taxon>Bacillati</taxon>
        <taxon>Bacillota</taxon>
        <taxon>Clostridia</taxon>
        <taxon>Eubacteriales</taxon>
        <taxon>Oscillospiraceae</taxon>
        <taxon>Ruminococcus</taxon>
    </lineage>
</organism>
<dbReference type="STRING" id="213810.RUM_20690"/>
<reference evidence="1" key="2">
    <citation type="submission" date="2010-03" db="EMBL/GenBank/DDBJ databases">
        <authorList>
            <person name="Pajon A."/>
        </authorList>
    </citation>
    <scope>NUCLEOTIDE SEQUENCE</scope>
    <source>
        <strain evidence="1">Type strain: 18P13</strain>
    </source>
</reference>
<dbReference type="PATRIC" id="fig|213810.4.peg.1957"/>
<protein>
    <submittedName>
        <fullName evidence="1">Uncharacterized protein</fullName>
    </submittedName>
</protein>
<proteinExistence type="predicted"/>